<dbReference type="InterPro" id="IPR055411">
    <property type="entry name" value="LRR_FXL15/At3g58940/PEG3-like"/>
</dbReference>
<dbReference type="Pfam" id="PF24758">
    <property type="entry name" value="LRR_At5g56370"/>
    <property type="match status" value="1"/>
</dbReference>
<keyword evidence="3" id="KW-1185">Reference proteome</keyword>
<dbReference type="Gramene" id="OMERI09G09390.1">
    <property type="protein sequence ID" value="OMERI09G09390.1"/>
    <property type="gene ID" value="OMERI09G09390"/>
</dbReference>
<dbReference type="InterPro" id="IPR032675">
    <property type="entry name" value="LRR_dom_sf"/>
</dbReference>
<proteinExistence type="predicted"/>
<dbReference type="EnsemblPlants" id="OMERI09G09390.1">
    <property type="protein sequence ID" value="OMERI09G09390.1"/>
    <property type="gene ID" value="OMERI09G09390"/>
</dbReference>
<evidence type="ECO:0000259" key="1">
    <source>
        <dbReference type="Pfam" id="PF24758"/>
    </source>
</evidence>
<dbReference type="SUPFAM" id="SSF52047">
    <property type="entry name" value="RNI-like"/>
    <property type="match status" value="1"/>
</dbReference>
<reference evidence="2" key="1">
    <citation type="submission" date="2015-04" db="UniProtKB">
        <authorList>
            <consortium name="EnsemblPlants"/>
        </authorList>
    </citation>
    <scope>IDENTIFICATION</scope>
</reference>
<accession>A0A0E0ESQ1</accession>
<feature type="domain" description="F-box/LRR-repeat protein 15/At3g58940/PEG3-like LRR" evidence="1">
    <location>
        <begin position="28"/>
        <end position="120"/>
    </location>
</feature>
<reference evidence="2" key="2">
    <citation type="submission" date="2018-05" db="EMBL/GenBank/DDBJ databases">
        <title>OmerRS3 (Oryza meridionalis Reference Sequence Version 3).</title>
        <authorList>
            <person name="Zhang J."/>
            <person name="Kudrna D."/>
            <person name="Lee S."/>
            <person name="Talag J."/>
            <person name="Welchert J."/>
            <person name="Wing R.A."/>
        </authorList>
    </citation>
    <scope>NUCLEOTIDE SEQUENCE [LARGE SCALE GENOMIC DNA]</scope>
    <source>
        <strain evidence="2">cv. OR44</strain>
    </source>
</reference>
<dbReference type="STRING" id="40149.A0A0E0ESQ1"/>
<name>A0A0E0ESQ1_9ORYZ</name>
<organism evidence="2">
    <name type="scientific">Oryza meridionalis</name>
    <dbReference type="NCBI Taxonomy" id="40149"/>
    <lineage>
        <taxon>Eukaryota</taxon>
        <taxon>Viridiplantae</taxon>
        <taxon>Streptophyta</taxon>
        <taxon>Embryophyta</taxon>
        <taxon>Tracheophyta</taxon>
        <taxon>Spermatophyta</taxon>
        <taxon>Magnoliopsida</taxon>
        <taxon>Liliopsida</taxon>
        <taxon>Poales</taxon>
        <taxon>Poaceae</taxon>
        <taxon>BOP clade</taxon>
        <taxon>Oryzoideae</taxon>
        <taxon>Oryzeae</taxon>
        <taxon>Oryzinae</taxon>
        <taxon>Oryza</taxon>
    </lineage>
</organism>
<evidence type="ECO:0000313" key="3">
    <source>
        <dbReference type="Proteomes" id="UP000008021"/>
    </source>
</evidence>
<dbReference type="eggNOG" id="ENOG502QTI8">
    <property type="taxonomic scope" value="Eukaryota"/>
</dbReference>
<evidence type="ECO:0000313" key="2">
    <source>
        <dbReference type="EnsemblPlants" id="OMERI09G09390.1"/>
    </source>
</evidence>
<dbReference type="Proteomes" id="UP000008021">
    <property type="component" value="Chromosome 9"/>
</dbReference>
<sequence>MSLPPDVLDGVLTRLGLCDALTARRAHDWILVLARRGVESLDLASPIHNHLAVHSSVFSCDRLAYLSLFACDIPPLPPGFAGFPNLRSLTLGHVWLRAGGEYQLEEIIEKSPLLEMLVLSGIFIDGDDIINWITDNEQKVEANGVFQNAEWTGGMCANLQIAKQTVISCSDIPAFSDDMLWLLEID</sequence>
<dbReference type="HOGENOM" id="CLU_1456655_0_0_1"/>
<dbReference type="PANTHER" id="PTHR31639">
    <property type="entry name" value="F-BOX PROTEIN-LIKE"/>
    <property type="match status" value="1"/>
</dbReference>
<dbReference type="AlphaFoldDB" id="A0A0E0ESQ1"/>
<dbReference type="Gene3D" id="3.80.10.10">
    <property type="entry name" value="Ribonuclease Inhibitor"/>
    <property type="match status" value="1"/>
</dbReference>
<dbReference type="PANTHER" id="PTHR31639:SF316">
    <property type="entry name" value="OS08G0460800 PROTEIN"/>
    <property type="match status" value="1"/>
</dbReference>
<protein>
    <recommendedName>
        <fullName evidence="1">F-box/LRR-repeat protein 15/At3g58940/PEG3-like LRR domain-containing protein</fullName>
    </recommendedName>
</protein>